<feature type="binding site" evidence="16">
    <location>
        <position position="78"/>
    </location>
    <ligand>
        <name>Zn(2+)</name>
        <dbReference type="ChEBI" id="CHEBI:29105"/>
        <note>catalytic</note>
    </ligand>
</feature>
<keyword evidence="19" id="KW-1185">Reference proteome</keyword>
<keyword evidence="9 13" id="KW-0862">Zinc</keyword>
<dbReference type="InterPro" id="IPR024072">
    <property type="entry name" value="DHFR-like_dom_sf"/>
</dbReference>
<evidence type="ECO:0000256" key="14">
    <source>
        <dbReference type="PIRSR" id="PIRSR006769-1"/>
    </source>
</evidence>
<evidence type="ECO:0000256" key="12">
    <source>
        <dbReference type="ARBA" id="ARBA00023268"/>
    </source>
</evidence>
<reference evidence="18 19" key="1">
    <citation type="submission" date="2018-03" db="EMBL/GenBank/DDBJ databases">
        <title>Genomic Encyclopedia of Archaeal and Bacterial Type Strains, Phase II (KMG-II): from individual species to whole genera.</title>
        <authorList>
            <person name="Goeker M."/>
        </authorList>
    </citation>
    <scope>NUCLEOTIDE SEQUENCE [LARGE SCALE GENOMIC DNA]</scope>
    <source>
        <strain evidence="18 19">DSM 28229</strain>
    </source>
</reference>
<dbReference type="InterPro" id="IPR002734">
    <property type="entry name" value="RibDG_C"/>
</dbReference>
<dbReference type="PROSITE" id="PS51747">
    <property type="entry name" value="CYT_DCMP_DEAMINASES_2"/>
    <property type="match status" value="1"/>
</dbReference>
<evidence type="ECO:0000256" key="11">
    <source>
        <dbReference type="ARBA" id="ARBA00023002"/>
    </source>
</evidence>
<accession>A0A315ZAF8</accession>
<dbReference type="UniPathway" id="UPA00275">
    <property type="reaction ID" value="UER00401"/>
</dbReference>
<dbReference type="EC" id="1.1.1.193" evidence="13"/>
<dbReference type="GO" id="GO:0008270">
    <property type="term" value="F:zinc ion binding"/>
    <property type="evidence" value="ECO:0007669"/>
    <property type="project" value="InterPro"/>
</dbReference>
<feature type="domain" description="CMP/dCMP-type deaminase" evidence="17">
    <location>
        <begin position="2"/>
        <end position="126"/>
    </location>
</feature>
<keyword evidence="8 13" id="KW-0378">Hydrolase</keyword>
<dbReference type="AlphaFoldDB" id="A0A315ZAF8"/>
<evidence type="ECO:0000256" key="5">
    <source>
        <dbReference type="ARBA" id="ARBA00007417"/>
    </source>
</evidence>
<sequence>MQTKESFMNRALELALLGFGKVSPNPIVGCVIVKDGKIIGEGYHKVYGGPHAEVNAVNSVINKEDIKGSDVYVTLEPCSHYGKTPPCADLLVKHLPKKVIVCNLDPNPLVAGRGMKKLEDAGIETEVGVLEDKGLEINRRFFTFMQEKRPYIILKWAQTADGYVARKNFDSKWISNSFSRKMVHKWRAEEDSIMVGRNTAQYDNPSLNVRDWQGKDPVRVVIDSELKLSKDLNLFDQTIPTLCYNLKQDLEDGLVTYIKVEKENYLSAIFTDLFERKLQSIIIEGGSYLLQKCIDENFWDEARVFMAKTTFGDGIKAPSLKNAKFISENELQGDKLQVLRNI</sequence>
<dbReference type="SUPFAM" id="SSF53597">
    <property type="entry name" value="Dihydrofolate reductase-like"/>
    <property type="match status" value="1"/>
</dbReference>
<comment type="similarity">
    <text evidence="5 13">In the C-terminal section; belongs to the HTP reductase family.</text>
</comment>
<feature type="binding site" evidence="16">
    <location>
        <position position="87"/>
    </location>
    <ligand>
        <name>Zn(2+)</name>
        <dbReference type="ChEBI" id="CHEBI:29105"/>
        <note>catalytic</note>
    </ligand>
</feature>
<proteinExistence type="inferred from homology"/>
<feature type="binding site" evidence="15">
    <location>
        <position position="210"/>
    </location>
    <ligand>
        <name>substrate</name>
    </ligand>
</feature>
<evidence type="ECO:0000256" key="6">
    <source>
        <dbReference type="ARBA" id="ARBA00022619"/>
    </source>
</evidence>
<protein>
    <recommendedName>
        <fullName evidence="13">Riboflavin biosynthesis protein RibD</fullName>
    </recommendedName>
    <domain>
        <recommendedName>
            <fullName evidence="13">Diaminohydroxyphosphoribosylaminopyrimidine deaminase</fullName>
            <shortName evidence="13">DRAP deaminase</shortName>
            <ecNumber evidence="13">3.5.4.26</ecNumber>
        </recommendedName>
        <alternativeName>
            <fullName evidence="13">Riboflavin-specific deaminase</fullName>
        </alternativeName>
    </domain>
    <domain>
        <recommendedName>
            <fullName evidence="13">5-amino-6-(5-phosphoribosylamino)uracil reductase</fullName>
            <ecNumber evidence="13">1.1.1.193</ecNumber>
        </recommendedName>
        <alternativeName>
            <fullName evidence="13">HTP reductase</fullName>
        </alternativeName>
    </domain>
</protein>
<evidence type="ECO:0000256" key="3">
    <source>
        <dbReference type="ARBA" id="ARBA00004910"/>
    </source>
</evidence>
<dbReference type="InterPro" id="IPR004794">
    <property type="entry name" value="Eubact_RibD"/>
</dbReference>
<feature type="binding site" evidence="15">
    <location>
        <position position="157"/>
    </location>
    <ligand>
        <name>NADP(+)</name>
        <dbReference type="ChEBI" id="CHEBI:58349"/>
    </ligand>
</feature>
<dbReference type="GO" id="GO:0009231">
    <property type="term" value="P:riboflavin biosynthetic process"/>
    <property type="evidence" value="ECO:0007669"/>
    <property type="project" value="UniProtKB-UniPathway"/>
</dbReference>
<evidence type="ECO:0000313" key="18">
    <source>
        <dbReference type="EMBL" id="PWJ42576.1"/>
    </source>
</evidence>
<dbReference type="InterPro" id="IPR016193">
    <property type="entry name" value="Cytidine_deaminase-like"/>
</dbReference>
<keyword evidence="6 13" id="KW-0686">Riboflavin biosynthesis</keyword>
<evidence type="ECO:0000313" key="19">
    <source>
        <dbReference type="Proteomes" id="UP000245535"/>
    </source>
</evidence>
<feature type="binding site" evidence="15">
    <location>
        <position position="203"/>
    </location>
    <ligand>
        <name>substrate</name>
    </ligand>
</feature>
<comment type="pathway">
    <text evidence="3 13">Cofactor biosynthesis; riboflavin biosynthesis; 5-amino-6-(D-ribitylamino)uracil from GTP: step 3/4.</text>
</comment>
<feature type="binding site" evidence="15">
    <location>
        <position position="187"/>
    </location>
    <ligand>
        <name>substrate</name>
    </ligand>
</feature>
<dbReference type="Pfam" id="PF01872">
    <property type="entry name" value="RibD_C"/>
    <property type="match status" value="1"/>
</dbReference>
<evidence type="ECO:0000256" key="9">
    <source>
        <dbReference type="ARBA" id="ARBA00022833"/>
    </source>
</evidence>
<dbReference type="InterPro" id="IPR016192">
    <property type="entry name" value="APOBEC/CMP_deaminase_Zn-bd"/>
</dbReference>
<keyword evidence="7 13" id="KW-0479">Metal-binding</keyword>
<evidence type="ECO:0000259" key="17">
    <source>
        <dbReference type="PROSITE" id="PS51747"/>
    </source>
</evidence>
<comment type="pathway">
    <text evidence="2 13">Cofactor biosynthesis; riboflavin biosynthesis; 5-amino-6-(D-ribitylamino)uracil from GTP: step 2/4.</text>
</comment>
<feature type="active site" description="Proton donor" evidence="14">
    <location>
        <position position="53"/>
    </location>
</feature>
<dbReference type="CDD" id="cd01284">
    <property type="entry name" value="Riboflavin_deaminase-reductase"/>
    <property type="match status" value="1"/>
</dbReference>
<evidence type="ECO:0000256" key="1">
    <source>
        <dbReference type="ARBA" id="ARBA00002151"/>
    </source>
</evidence>
<feature type="binding site" evidence="15">
    <location>
        <position position="199"/>
    </location>
    <ligand>
        <name>NADP(+)</name>
        <dbReference type="ChEBI" id="CHEBI:58349"/>
    </ligand>
</feature>
<comment type="cofactor">
    <cofactor evidence="13 16">
        <name>Zn(2+)</name>
        <dbReference type="ChEBI" id="CHEBI:29105"/>
    </cofactor>
    <text evidence="13 16">Binds 1 zinc ion.</text>
</comment>
<dbReference type="PIRSF" id="PIRSF006769">
    <property type="entry name" value="RibD"/>
    <property type="match status" value="1"/>
</dbReference>
<evidence type="ECO:0000256" key="15">
    <source>
        <dbReference type="PIRSR" id="PIRSR006769-2"/>
    </source>
</evidence>
<feature type="binding site" evidence="15">
    <location>
        <position position="171"/>
    </location>
    <ligand>
        <name>substrate</name>
    </ligand>
</feature>
<dbReference type="PANTHER" id="PTHR38011:SF7">
    <property type="entry name" value="2,5-DIAMINO-6-RIBOSYLAMINO-4(3H)-PYRIMIDINONE 5'-PHOSPHATE REDUCTASE"/>
    <property type="match status" value="1"/>
</dbReference>
<feature type="binding site" evidence="15">
    <location>
        <position position="284"/>
    </location>
    <ligand>
        <name>substrate</name>
    </ligand>
</feature>
<dbReference type="PANTHER" id="PTHR38011">
    <property type="entry name" value="DIHYDROFOLATE REDUCTASE FAMILY PROTEIN (AFU_ORTHOLOGUE AFUA_8G06820)"/>
    <property type="match status" value="1"/>
</dbReference>
<keyword evidence="10 13" id="KW-0521">NADP</keyword>
<dbReference type="Proteomes" id="UP000245535">
    <property type="component" value="Unassembled WGS sequence"/>
</dbReference>
<evidence type="ECO:0000256" key="13">
    <source>
        <dbReference type="PIRNR" id="PIRNR006769"/>
    </source>
</evidence>
<organism evidence="18 19">
    <name type="scientific">Sediminitomix flava</name>
    <dbReference type="NCBI Taxonomy" id="379075"/>
    <lineage>
        <taxon>Bacteria</taxon>
        <taxon>Pseudomonadati</taxon>
        <taxon>Bacteroidota</taxon>
        <taxon>Cytophagia</taxon>
        <taxon>Cytophagales</taxon>
        <taxon>Flammeovirgaceae</taxon>
        <taxon>Sediminitomix</taxon>
    </lineage>
</organism>
<name>A0A315ZAF8_SEDFL</name>
<feature type="binding site" evidence="16">
    <location>
        <position position="51"/>
    </location>
    <ligand>
        <name>Zn(2+)</name>
        <dbReference type="ChEBI" id="CHEBI:29105"/>
        <note>catalytic</note>
    </ligand>
</feature>
<dbReference type="Pfam" id="PF00383">
    <property type="entry name" value="dCMP_cyt_deam_1"/>
    <property type="match status" value="1"/>
</dbReference>
<evidence type="ECO:0000256" key="10">
    <source>
        <dbReference type="ARBA" id="ARBA00022857"/>
    </source>
</evidence>
<dbReference type="Gene3D" id="3.40.430.10">
    <property type="entry name" value="Dihydrofolate Reductase, subunit A"/>
    <property type="match status" value="1"/>
</dbReference>
<feature type="binding site" evidence="15">
    <location>
        <position position="173"/>
    </location>
    <ligand>
        <name>NADP(+)</name>
        <dbReference type="ChEBI" id="CHEBI:58349"/>
    </ligand>
</feature>
<dbReference type="RefSeq" id="WP_109616715.1">
    <property type="nucleotide sequence ID" value="NZ_QGDO01000002.1"/>
</dbReference>
<comment type="catalytic activity">
    <reaction evidence="13">
        <text>5-amino-6-(5-phospho-D-ribitylamino)uracil + NADP(+) = 5-amino-6-(5-phospho-D-ribosylamino)uracil + NADPH + H(+)</text>
        <dbReference type="Rhea" id="RHEA:17845"/>
        <dbReference type="ChEBI" id="CHEBI:15378"/>
        <dbReference type="ChEBI" id="CHEBI:57783"/>
        <dbReference type="ChEBI" id="CHEBI:58349"/>
        <dbReference type="ChEBI" id="CHEBI:58421"/>
        <dbReference type="ChEBI" id="CHEBI:58453"/>
        <dbReference type="EC" id="1.1.1.193"/>
    </reaction>
</comment>
<comment type="caution">
    <text evidence="18">The sequence shown here is derived from an EMBL/GenBank/DDBJ whole genome shotgun (WGS) entry which is preliminary data.</text>
</comment>
<keyword evidence="12" id="KW-0511">Multifunctional enzyme</keyword>
<dbReference type="FunFam" id="3.40.140.10:FF:000025">
    <property type="entry name" value="Riboflavin biosynthesis protein RibD"/>
    <property type="match status" value="1"/>
</dbReference>
<evidence type="ECO:0000256" key="16">
    <source>
        <dbReference type="PIRSR" id="PIRSR006769-3"/>
    </source>
</evidence>
<comment type="similarity">
    <text evidence="4 13">In the N-terminal section; belongs to the cytidine and deoxycytidylate deaminase family.</text>
</comment>
<dbReference type="GO" id="GO:0008835">
    <property type="term" value="F:diaminohydroxyphosphoribosylaminopyrimidine deaminase activity"/>
    <property type="evidence" value="ECO:0007669"/>
    <property type="project" value="UniProtKB-EC"/>
</dbReference>
<evidence type="ECO:0000256" key="4">
    <source>
        <dbReference type="ARBA" id="ARBA00005259"/>
    </source>
</evidence>
<gene>
    <name evidence="18" type="ORF">BC781_102119</name>
</gene>
<dbReference type="SUPFAM" id="SSF53927">
    <property type="entry name" value="Cytidine deaminase-like"/>
    <property type="match status" value="1"/>
</dbReference>
<feature type="binding site" evidence="15">
    <location>
        <position position="207"/>
    </location>
    <ligand>
        <name>substrate</name>
    </ligand>
</feature>
<comment type="catalytic activity">
    <reaction evidence="13">
        <text>2,5-diamino-6-hydroxy-4-(5-phosphoribosylamino)-pyrimidine + H2O + H(+) = 5-amino-6-(5-phospho-D-ribosylamino)uracil + NH4(+)</text>
        <dbReference type="Rhea" id="RHEA:21868"/>
        <dbReference type="ChEBI" id="CHEBI:15377"/>
        <dbReference type="ChEBI" id="CHEBI:15378"/>
        <dbReference type="ChEBI" id="CHEBI:28938"/>
        <dbReference type="ChEBI" id="CHEBI:58453"/>
        <dbReference type="ChEBI" id="CHEBI:58614"/>
        <dbReference type="EC" id="3.5.4.26"/>
    </reaction>
</comment>
<dbReference type="GO" id="GO:0008703">
    <property type="term" value="F:5-amino-6-(5-phosphoribosylamino)uracil reductase activity"/>
    <property type="evidence" value="ECO:0007669"/>
    <property type="project" value="UniProtKB-EC"/>
</dbReference>
<dbReference type="InterPro" id="IPR050765">
    <property type="entry name" value="Riboflavin_Biosynth_HTPR"/>
</dbReference>
<keyword evidence="11 13" id="KW-0560">Oxidoreductase</keyword>
<dbReference type="InterPro" id="IPR002125">
    <property type="entry name" value="CMP_dCMP_dom"/>
</dbReference>
<evidence type="ECO:0000256" key="7">
    <source>
        <dbReference type="ARBA" id="ARBA00022723"/>
    </source>
</evidence>
<dbReference type="Gene3D" id="3.40.140.10">
    <property type="entry name" value="Cytidine Deaminase, domain 2"/>
    <property type="match status" value="1"/>
</dbReference>
<dbReference type="PROSITE" id="PS00903">
    <property type="entry name" value="CYT_DCMP_DEAMINASES_1"/>
    <property type="match status" value="1"/>
</dbReference>
<feature type="binding site" evidence="15">
    <location>
        <position position="224"/>
    </location>
    <ligand>
        <name>NADP(+)</name>
        <dbReference type="ChEBI" id="CHEBI:58349"/>
    </ligand>
</feature>
<dbReference type="NCBIfam" id="TIGR00326">
    <property type="entry name" value="eubact_ribD"/>
    <property type="match status" value="1"/>
</dbReference>
<evidence type="ECO:0000256" key="8">
    <source>
        <dbReference type="ARBA" id="ARBA00022801"/>
    </source>
</evidence>
<dbReference type="EC" id="3.5.4.26" evidence="13"/>
<evidence type="ECO:0000256" key="2">
    <source>
        <dbReference type="ARBA" id="ARBA00004882"/>
    </source>
</evidence>
<comment type="function">
    <text evidence="1 13">Converts 2,5-diamino-6-(ribosylamino)-4(3h)-pyrimidinone 5'-phosphate into 5-amino-6-(ribosylamino)-2,4(1h,3h)-pyrimidinedione 5'-phosphate.</text>
</comment>
<dbReference type="OrthoDB" id="9800865at2"/>
<dbReference type="EMBL" id="QGDO01000002">
    <property type="protein sequence ID" value="PWJ42576.1"/>
    <property type="molecule type" value="Genomic_DNA"/>
</dbReference>